<sequence length="88" mass="10126">MANKSREQQQASVQKIIELTHLRGRLTVKEACVELHMCRDSVGKHFRAAARSGKVVRYGRLGLFRDQRATIDFDLCRFSYRKNSGVTK</sequence>
<dbReference type="AlphaFoldDB" id="A0A4U9CST1"/>
<evidence type="ECO:0000313" key="2">
    <source>
        <dbReference type="Proteomes" id="UP000339249"/>
    </source>
</evidence>
<evidence type="ECO:0000313" key="1">
    <source>
        <dbReference type="EMBL" id="VTN08321.1"/>
    </source>
</evidence>
<protein>
    <submittedName>
        <fullName evidence="1">Bacterial protein of uncharacterized function (DUF977)</fullName>
    </submittedName>
</protein>
<dbReference type="EMBL" id="CABDVU010000001">
    <property type="protein sequence ID" value="VTN08321.1"/>
    <property type="molecule type" value="Genomic_DNA"/>
</dbReference>
<name>A0A4U9CST1_RAOTE</name>
<dbReference type="Proteomes" id="UP000339249">
    <property type="component" value="Unassembled WGS sequence"/>
</dbReference>
<accession>A0A4U9CST1</accession>
<reference evidence="1 2" key="1">
    <citation type="submission" date="2019-04" db="EMBL/GenBank/DDBJ databases">
        <authorList>
            <consortium name="Pathogen Informatics"/>
        </authorList>
    </citation>
    <scope>NUCLEOTIDE SEQUENCE [LARGE SCALE GENOMIC DNA]</scope>
    <source>
        <strain evidence="1 2">NCTC9185</strain>
    </source>
</reference>
<dbReference type="Pfam" id="PF06163">
    <property type="entry name" value="DUF977"/>
    <property type="match status" value="1"/>
</dbReference>
<organism evidence="1 2">
    <name type="scientific">Raoultella terrigena</name>
    <name type="common">Klebsiella terrigena</name>
    <dbReference type="NCBI Taxonomy" id="577"/>
    <lineage>
        <taxon>Bacteria</taxon>
        <taxon>Pseudomonadati</taxon>
        <taxon>Pseudomonadota</taxon>
        <taxon>Gammaproteobacteria</taxon>
        <taxon>Enterobacterales</taxon>
        <taxon>Enterobacteriaceae</taxon>
        <taxon>Klebsiella/Raoultella group</taxon>
        <taxon>Raoultella</taxon>
    </lineage>
</organism>
<proteinExistence type="predicted"/>
<dbReference type="InterPro" id="IPR010382">
    <property type="entry name" value="DUF977"/>
</dbReference>
<gene>
    <name evidence="1" type="ORF">NCTC9185_00196</name>
</gene>